<dbReference type="PANTHER" id="PTHR37297:SF1">
    <property type="entry name" value="PROTEIN NRDI"/>
    <property type="match status" value="1"/>
</dbReference>
<dbReference type="Pfam" id="PF07972">
    <property type="entry name" value="Flavodoxin_NdrI"/>
    <property type="match status" value="1"/>
</dbReference>
<evidence type="ECO:0000256" key="2">
    <source>
        <dbReference type="ARBA" id="ARBA00009942"/>
    </source>
</evidence>
<evidence type="ECO:0000313" key="5">
    <source>
        <dbReference type="EMBL" id="TVS27238.1"/>
    </source>
</evidence>
<dbReference type="SUPFAM" id="SSF52218">
    <property type="entry name" value="Flavoproteins"/>
    <property type="match status" value="1"/>
</dbReference>
<sequence>MLIVYFSSATGNTQRFVEKVGLPAARIPLYRTEDELIVNEPYVLVCPTYGGGASLTSENTRPVPKQVIKFLNNEHNRSLIRGVIAAGNSNFGPDFCLAGEVISRKCRVPHLYRFELMGDENDVVYVREQLVDNAQALGLNPLDPADVDKLAARADEIQQESAQRLERLRKKYDRHNTKKTA</sequence>
<dbReference type="Proteomes" id="UP000336646">
    <property type="component" value="Unassembled WGS sequence"/>
</dbReference>
<dbReference type="Gene3D" id="3.40.50.360">
    <property type="match status" value="1"/>
</dbReference>
<evidence type="ECO:0000256" key="4">
    <source>
        <dbReference type="HAMAP-Rule" id="MF_00128"/>
    </source>
</evidence>
<dbReference type="OrthoDB" id="350535at2"/>
<dbReference type="PANTHER" id="PTHR37297">
    <property type="entry name" value="PROTEIN NRDI"/>
    <property type="match status" value="1"/>
</dbReference>
<evidence type="ECO:0000313" key="6">
    <source>
        <dbReference type="Proteomes" id="UP000336646"/>
    </source>
</evidence>
<dbReference type="InterPro" id="IPR029039">
    <property type="entry name" value="Flavoprotein-like_sf"/>
</dbReference>
<comment type="similarity">
    <text evidence="2 4">Belongs to the NrdI family.</text>
</comment>
<dbReference type="InterPro" id="IPR004465">
    <property type="entry name" value="RNR_NrdI"/>
</dbReference>
<accession>A0A6C1TW60</accession>
<evidence type="ECO:0000256" key="1">
    <source>
        <dbReference type="ARBA" id="ARBA00003999"/>
    </source>
</evidence>
<reference evidence="5 6" key="1">
    <citation type="submission" date="2018-12" db="EMBL/GenBank/DDBJ databases">
        <title>Corynebacterium sanguinis sp. nov., a clinically-associated and environmental corynebacterium.</title>
        <authorList>
            <person name="Gonzales-Siles L."/>
            <person name="Jaen-Luchoro D."/>
            <person name="Cardew S."/>
            <person name="Inganas E."/>
            <person name="Ohlen M."/>
            <person name="Jensie-Markopolous S."/>
            <person name="Pinyeiro-Iglesias B."/>
            <person name="Molin K."/>
            <person name="Skovbjerg S."/>
            <person name="Svensson-Stadler L."/>
            <person name="Funke G."/>
            <person name="Moore E.R.B."/>
        </authorList>
    </citation>
    <scope>NUCLEOTIDE SEQUENCE [LARGE SCALE GENOMIC DNA]</scope>
    <source>
        <strain evidence="5 6">58734</strain>
    </source>
</reference>
<gene>
    <name evidence="4 5" type="primary">nrdI</name>
    <name evidence="5" type="ORF">EKI59_09340</name>
</gene>
<comment type="function">
    <text evidence="1 4">Probably involved in ribonucleotide reductase function.</text>
</comment>
<dbReference type="HAMAP" id="MF_00128">
    <property type="entry name" value="NrdI"/>
    <property type="match status" value="1"/>
</dbReference>
<evidence type="ECO:0000256" key="3">
    <source>
        <dbReference type="ARBA" id="ARBA00020129"/>
    </source>
</evidence>
<dbReference type="GO" id="GO:0010181">
    <property type="term" value="F:FMN binding"/>
    <property type="evidence" value="ECO:0007669"/>
    <property type="project" value="InterPro"/>
</dbReference>
<dbReference type="AlphaFoldDB" id="A0A6C1TW60"/>
<name>A0A6C1TW60_9CORY</name>
<protein>
    <recommendedName>
        <fullName evidence="3 4">Protein NrdI</fullName>
    </recommendedName>
</protein>
<dbReference type="EMBL" id="RXIR01000022">
    <property type="protein sequence ID" value="TVS27238.1"/>
    <property type="molecule type" value="Genomic_DNA"/>
</dbReference>
<dbReference type="InterPro" id="IPR020852">
    <property type="entry name" value="RNR_Ib_NrdI_bac"/>
</dbReference>
<proteinExistence type="inferred from homology"/>
<comment type="caution">
    <text evidence="5">The sequence shown here is derived from an EMBL/GenBank/DDBJ whole genome shotgun (WGS) entry which is preliminary data.</text>
</comment>
<organism evidence="5 6">
    <name type="scientific">Corynebacterium sanguinis</name>
    <dbReference type="NCBI Taxonomy" id="2594913"/>
    <lineage>
        <taxon>Bacteria</taxon>
        <taxon>Bacillati</taxon>
        <taxon>Actinomycetota</taxon>
        <taxon>Actinomycetes</taxon>
        <taxon>Mycobacteriales</taxon>
        <taxon>Corynebacteriaceae</taxon>
        <taxon>Corynebacterium</taxon>
    </lineage>
</organism>
<dbReference type="NCBIfam" id="TIGR00333">
    <property type="entry name" value="nrdI"/>
    <property type="match status" value="1"/>
</dbReference>